<evidence type="ECO:0000256" key="1">
    <source>
        <dbReference type="SAM" id="MobiDB-lite"/>
    </source>
</evidence>
<dbReference type="EMBL" id="FPBF01000002">
    <property type="protein sequence ID" value="SFT75028.1"/>
    <property type="molecule type" value="Genomic_DNA"/>
</dbReference>
<keyword evidence="3" id="KW-1185">Reference proteome</keyword>
<dbReference type="RefSeq" id="WP_139235871.1">
    <property type="nucleotide sequence ID" value="NZ_FPBF01000002.1"/>
</dbReference>
<organism evidence="2 3">
    <name type="scientific">Algoriphagus locisalis</name>
    <dbReference type="NCBI Taxonomy" id="305507"/>
    <lineage>
        <taxon>Bacteria</taxon>
        <taxon>Pseudomonadati</taxon>
        <taxon>Bacteroidota</taxon>
        <taxon>Cytophagia</taxon>
        <taxon>Cytophagales</taxon>
        <taxon>Cyclobacteriaceae</taxon>
        <taxon>Algoriphagus</taxon>
    </lineage>
</organism>
<dbReference type="PROSITE" id="PS51257">
    <property type="entry name" value="PROKAR_LIPOPROTEIN"/>
    <property type="match status" value="1"/>
</dbReference>
<evidence type="ECO:0000313" key="2">
    <source>
        <dbReference type="EMBL" id="SFT75028.1"/>
    </source>
</evidence>
<gene>
    <name evidence="2" type="ORF">SAMN04489724_2012</name>
</gene>
<dbReference type="AlphaFoldDB" id="A0A1I7AJE0"/>
<reference evidence="3" key="1">
    <citation type="submission" date="2016-10" db="EMBL/GenBank/DDBJ databases">
        <authorList>
            <person name="Varghese N."/>
            <person name="Submissions S."/>
        </authorList>
    </citation>
    <scope>NUCLEOTIDE SEQUENCE [LARGE SCALE GENOMIC DNA]</scope>
    <source>
        <strain evidence="3">DSM 23445</strain>
    </source>
</reference>
<dbReference type="OrthoDB" id="825897at2"/>
<name>A0A1I7AJE0_9BACT</name>
<sequence>MKNYLLLSSLLAVIFGCGPTETQQNDMTELVTEWKSTSAKAISLYEEVGDKNYVVNSTESEGNEEEMGMITYNNQETSCEAAYESLNTSMGEFIATWKEQSQKVDDLTSSMSTGKWSDEDQELMESLKQERAQKDTQIEQWKEELKQLNQQCGLDTEALVIQEQES</sequence>
<accession>A0A1I7AJE0</accession>
<proteinExistence type="predicted"/>
<protein>
    <submittedName>
        <fullName evidence="2">Uncharacterized protein</fullName>
    </submittedName>
</protein>
<feature type="region of interest" description="Disordered" evidence="1">
    <location>
        <begin position="105"/>
        <end position="131"/>
    </location>
</feature>
<dbReference type="Proteomes" id="UP000199673">
    <property type="component" value="Unassembled WGS sequence"/>
</dbReference>
<evidence type="ECO:0000313" key="3">
    <source>
        <dbReference type="Proteomes" id="UP000199673"/>
    </source>
</evidence>